<sequence>MPNGAVQEEYTYSPYGISGTEGDTGFPFRFTGQKLDPETGLYYYKARYYSPELGRFLQTDPIGYGDQMNLYAYVGNDPLSFVDPTGKCIQHPILLGACIGAAYGGFISGVTAIKNGKGPLEVTGAVLSGAGKGFVAGGLTAAGVTGGAFTGMVAGGIAGAINNLGTGGSTATAVLLGAATGGIAGGLGKAFASAGREGEQAAGVLGGTAQAFADLIQEAMNTSKAYGEESRVVSENPIIIPLGNYVNNGDDTYRFEPNGDSCEWGVTCSEWPPYYRDDDGNIRSKEESK</sequence>
<dbReference type="Proteomes" id="UP000613582">
    <property type="component" value="Unassembled WGS sequence"/>
</dbReference>
<organism evidence="1 2">
    <name type="scientific">Aquisalinus flavus</name>
    <dbReference type="NCBI Taxonomy" id="1526572"/>
    <lineage>
        <taxon>Bacteria</taxon>
        <taxon>Pseudomonadati</taxon>
        <taxon>Pseudomonadota</taxon>
        <taxon>Alphaproteobacteria</taxon>
        <taxon>Parvularculales</taxon>
        <taxon>Parvularculaceae</taxon>
        <taxon>Aquisalinus</taxon>
    </lineage>
</organism>
<keyword evidence="2" id="KW-1185">Reference proteome</keyword>
<evidence type="ECO:0008006" key="3">
    <source>
        <dbReference type="Google" id="ProtNLM"/>
    </source>
</evidence>
<reference evidence="1" key="1">
    <citation type="journal article" date="2014" name="Int. J. Syst. Evol. Microbiol.">
        <title>Complete genome sequence of Corynebacterium casei LMG S-19264T (=DSM 44701T), isolated from a smear-ripened cheese.</title>
        <authorList>
            <consortium name="US DOE Joint Genome Institute (JGI-PGF)"/>
            <person name="Walter F."/>
            <person name="Albersmeier A."/>
            <person name="Kalinowski J."/>
            <person name="Ruckert C."/>
        </authorList>
    </citation>
    <scope>NUCLEOTIDE SEQUENCE</scope>
    <source>
        <strain evidence="1">CGMCC 1.12921</strain>
    </source>
</reference>
<proteinExistence type="predicted"/>
<dbReference type="AlphaFoldDB" id="A0A8J2V6D9"/>
<name>A0A8J2V6D9_9PROT</name>
<dbReference type="InterPro" id="IPR022385">
    <property type="entry name" value="Rhs_assc_core"/>
</dbReference>
<evidence type="ECO:0000313" key="1">
    <source>
        <dbReference type="EMBL" id="GGD17031.1"/>
    </source>
</evidence>
<protein>
    <recommendedName>
        <fullName evidence="3">RHS repeat-associated core domain-containing protein</fullName>
    </recommendedName>
</protein>
<dbReference type="EMBL" id="BMGH01000001">
    <property type="protein sequence ID" value="GGD17031.1"/>
    <property type="molecule type" value="Genomic_DNA"/>
</dbReference>
<gene>
    <name evidence="1" type="ORF">GCM10011342_27250</name>
</gene>
<dbReference type="NCBIfam" id="TIGR03696">
    <property type="entry name" value="Rhs_assc_core"/>
    <property type="match status" value="1"/>
</dbReference>
<evidence type="ECO:0000313" key="2">
    <source>
        <dbReference type="Proteomes" id="UP000613582"/>
    </source>
</evidence>
<dbReference type="PANTHER" id="PTHR32305">
    <property type="match status" value="1"/>
</dbReference>
<comment type="caution">
    <text evidence="1">The sequence shown here is derived from an EMBL/GenBank/DDBJ whole genome shotgun (WGS) entry which is preliminary data.</text>
</comment>
<dbReference type="PANTHER" id="PTHR32305:SF15">
    <property type="entry name" value="PROTEIN RHSA-RELATED"/>
    <property type="match status" value="1"/>
</dbReference>
<dbReference type="InterPro" id="IPR050708">
    <property type="entry name" value="T6SS_VgrG/RHS"/>
</dbReference>
<accession>A0A8J2V6D9</accession>
<reference evidence="1" key="2">
    <citation type="submission" date="2020-09" db="EMBL/GenBank/DDBJ databases">
        <authorList>
            <person name="Sun Q."/>
            <person name="Zhou Y."/>
        </authorList>
    </citation>
    <scope>NUCLEOTIDE SEQUENCE</scope>
    <source>
        <strain evidence="1">CGMCC 1.12921</strain>
    </source>
</reference>
<dbReference type="PRINTS" id="PR00394">
    <property type="entry name" value="RHSPROTEIN"/>
</dbReference>
<dbReference type="RefSeq" id="WP_206711153.1">
    <property type="nucleotide sequence ID" value="NZ_BMGH01000001.1"/>
</dbReference>
<dbReference type="Gene3D" id="2.180.10.10">
    <property type="entry name" value="RHS repeat-associated core"/>
    <property type="match status" value="1"/>
</dbReference>